<proteinExistence type="predicted"/>
<evidence type="ECO:0000313" key="3">
    <source>
        <dbReference type="Proteomes" id="UP000682416"/>
    </source>
</evidence>
<organism evidence="2 3">
    <name type="scientific">Nocardiopsis eucommiae</name>
    <dbReference type="NCBI Taxonomy" id="2831970"/>
    <lineage>
        <taxon>Bacteria</taxon>
        <taxon>Bacillati</taxon>
        <taxon>Actinomycetota</taxon>
        <taxon>Actinomycetes</taxon>
        <taxon>Streptosporangiales</taxon>
        <taxon>Nocardiopsidaceae</taxon>
        <taxon>Nocardiopsis</taxon>
    </lineage>
</organism>
<protein>
    <submittedName>
        <fullName evidence="2">Helix-turn-helix domain-containing protein</fullName>
    </submittedName>
</protein>
<keyword evidence="3" id="KW-1185">Reference proteome</keyword>
<dbReference type="GO" id="GO:0003677">
    <property type="term" value="F:DNA binding"/>
    <property type="evidence" value="ECO:0007669"/>
    <property type="project" value="InterPro"/>
</dbReference>
<dbReference type="InterPro" id="IPR010093">
    <property type="entry name" value="SinI_DNA-bd"/>
</dbReference>
<evidence type="ECO:0000313" key="2">
    <source>
        <dbReference type="EMBL" id="QVJ00281.1"/>
    </source>
</evidence>
<evidence type="ECO:0000259" key="1">
    <source>
        <dbReference type="Pfam" id="PF12728"/>
    </source>
</evidence>
<sequence>MSLGGSNRLMSPDEVAAYLGVPKKTVYDRWKEWGLRGIKVGRHLRFRERNVEAWVNAQEISYLKDVA</sequence>
<accession>A0A975L6V4</accession>
<dbReference type="SUPFAM" id="SSF46955">
    <property type="entry name" value="Putative DNA-binding domain"/>
    <property type="match status" value="1"/>
</dbReference>
<feature type="domain" description="Helix-turn-helix" evidence="1">
    <location>
        <begin position="9"/>
        <end position="58"/>
    </location>
</feature>
<dbReference type="EMBL" id="CP074402">
    <property type="protein sequence ID" value="QVJ00281.1"/>
    <property type="molecule type" value="Genomic_DNA"/>
</dbReference>
<name>A0A975L6V4_9ACTN</name>
<gene>
    <name evidence="2" type="ORF">KGD82_16060</name>
</gene>
<reference evidence="2" key="1">
    <citation type="submission" date="2021-05" db="EMBL/GenBank/DDBJ databases">
        <authorList>
            <person name="Kaiqin L."/>
            <person name="Jian G."/>
        </authorList>
    </citation>
    <scope>NUCLEOTIDE SEQUENCE</scope>
    <source>
        <strain evidence="2">HDS5</strain>
    </source>
</reference>
<dbReference type="Proteomes" id="UP000682416">
    <property type="component" value="Chromosome"/>
</dbReference>
<dbReference type="Pfam" id="PF12728">
    <property type="entry name" value="HTH_17"/>
    <property type="match status" value="1"/>
</dbReference>
<dbReference type="InterPro" id="IPR009061">
    <property type="entry name" value="DNA-bd_dom_put_sf"/>
</dbReference>
<dbReference type="KEGG" id="nec:KGD82_16060"/>
<dbReference type="AlphaFoldDB" id="A0A975L6V4"/>
<dbReference type="InterPro" id="IPR041657">
    <property type="entry name" value="HTH_17"/>
</dbReference>
<dbReference type="NCBIfam" id="TIGR01764">
    <property type="entry name" value="excise"/>
    <property type="match status" value="1"/>
</dbReference>